<evidence type="ECO:0000313" key="1">
    <source>
        <dbReference type="Proteomes" id="UP000504637"/>
    </source>
</evidence>
<reference evidence="2" key="1">
    <citation type="submission" date="2020-01" db="EMBL/GenBank/DDBJ databases">
        <authorList>
            <consortium name="DOE Joint Genome Institute"/>
            <person name="Haridas S."/>
            <person name="Albert R."/>
            <person name="Binder M."/>
            <person name="Bloem J."/>
            <person name="Labutti K."/>
            <person name="Salamov A."/>
            <person name="Andreopoulos B."/>
            <person name="Baker S.E."/>
            <person name="Barry K."/>
            <person name="Bills G."/>
            <person name="Bluhm B.H."/>
            <person name="Cannon C."/>
            <person name="Castanera R."/>
            <person name="Culley D.E."/>
            <person name="Daum C."/>
            <person name="Ezra D."/>
            <person name="Gonzalez J.B."/>
            <person name="Henrissat B."/>
            <person name="Kuo A."/>
            <person name="Liang C."/>
            <person name="Lipzen A."/>
            <person name="Lutzoni F."/>
            <person name="Magnuson J."/>
            <person name="Mondo S."/>
            <person name="Nolan M."/>
            <person name="Ohm R."/>
            <person name="Pangilinan J."/>
            <person name="Park H.-J."/>
            <person name="Ramirez L."/>
            <person name="Alfaro M."/>
            <person name="Sun H."/>
            <person name="Tritt A."/>
            <person name="Yoshinaga Y."/>
            <person name="Zwiers L.-H."/>
            <person name="Turgeon B.G."/>
            <person name="Goodwin S.B."/>
            <person name="Spatafora J.W."/>
            <person name="Crous P.W."/>
            <person name="Grigoriev I.V."/>
        </authorList>
    </citation>
    <scope>NUCLEOTIDE SEQUENCE</scope>
    <source>
        <strain evidence="2">CBS 342.82</strain>
    </source>
</reference>
<gene>
    <name evidence="2" type="ORF">K489DRAFT_380659</name>
</gene>
<dbReference type="Proteomes" id="UP000504637">
    <property type="component" value="Unplaced"/>
</dbReference>
<reference evidence="2" key="2">
    <citation type="submission" date="2020-04" db="EMBL/GenBank/DDBJ databases">
        <authorList>
            <consortium name="NCBI Genome Project"/>
        </authorList>
    </citation>
    <scope>NUCLEOTIDE SEQUENCE</scope>
    <source>
        <strain evidence="2">CBS 342.82</strain>
    </source>
</reference>
<dbReference type="AlphaFoldDB" id="A0A6J3M1L0"/>
<keyword evidence="1" id="KW-1185">Reference proteome</keyword>
<proteinExistence type="predicted"/>
<organism evidence="2">
    <name type="scientific">Dissoconium aciculare CBS 342.82</name>
    <dbReference type="NCBI Taxonomy" id="1314786"/>
    <lineage>
        <taxon>Eukaryota</taxon>
        <taxon>Fungi</taxon>
        <taxon>Dikarya</taxon>
        <taxon>Ascomycota</taxon>
        <taxon>Pezizomycotina</taxon>
        <taxon>Dothideomycetes</taxon>
        <taxon>Dothideomycetidae</taxon>
        <taxon>Mycosphaerellales</taxon>
        <taxon>Dissoconiaceae</taxon>
        <taxon>Dissoconium</taxon>
    </lineage>
</organism>
<dbReference type="RefSeq" id="XP_033458956.1">
    <property type="nucleotide sequence ID" value="XM_033604927.1"/>
</dbReference>
<protein>
    <submittedName>
        <fullName evidence="2">Uncharacterized protein</fullName>
    </submittedName>
</protein>
<dbReference type="GeneID" id="54362727"/>
<sequence>MLSLPVEYSPEVLENCHLQEQSLFFAKLPREIRHDIFELACTPSDDPGTPYRHTEFWYRPGHHARKRTCTSLLYICRRAWIEAHQLPMQLAEPTFWFGTDEIRPAWTNGGPRPRYEEQRFLDFMRGLSIENHSNLKRIHIFAQMFWLEGNMWREIMPRGRRGEANRRLAWPPEVKITIKNTDWWGWEGDGPFFEDEAWIRRFLETRTLKSVQLFTLDLETLRSSREKVNRLRAIIDRLKQTHKSIGDWSLEDDSGHEVLQWTRPGNIEGRRSHAHNHLSQLDYCVYRLRWRNLQPNERLDT</sequence>
<name>A0A6J3M1L0_9PEZI</name>
<dbReference type="OrthoDB" id="288942at2759"/>
<accession>A0A6J3M1L0</accession>
<reference evidence="2" key="3">
    <citation type="submission" date="2025-08" db="UniProtKB">
        <authorList>
            <consortium name="RefSeq"/>
        </authorList>
    </citation>
    <scope>IDENTIFICATION</scope>
    <source>
        <strain evidence="2">CBS 342.82</strain>
    </source>
</reference>
<evidence type="ECO:0000313" key="2">
    <source>
        <dbReference type="RefSeq" id="XP_033458956.1"/>
    </source>
</evidence>